<organism evidence="5">
    <name type="scientific">Mustela putorius furo</name>
    <name type="common">European domestic ferret</name>
    <name type="synonym">Mustela furo</name>
    <dbReference type="NCBI Taxonomy" id="9669"/>
    <lineage>
        <taxon>Eukaryota</taxon>
        <taxon>Metazoa</taxon>
        <taxon>Chordata</taxon>
        <taxon>Craniata</taxon>
        <taxon>Vertebrata</taxon>
        <taxon>Euteleostomi</taxon>
        <taxon>Mammalia</taxon>
        <taxon>Eutheria</taxon>
        <taxon>Laurasiatheria</taxon>
        <taxon>Carnivora</taxon>
        <taxon>Caniformia</taxon>
        <taxon>Musteloidea</taxon>
        <taxon>Mustelidae</taxon>
        <taxon>Mustelinae</taxon>
        <taxon>Mustela</taxon>
    </lineage>
</organism>
<dbReference type="SMART" id="SM00220">
    <property type="entry name" value="S_TKc"/>
    <property type="match status" value="1"/>
</dbReference>
<dbReference type="PROSITE" id="PS50297">
    <property type="entry name" value="ANK_REP_REGION"/>
    <property type="match status" value="1"/>
</dbReference>
<evidence type="ECO:0000256" key="1">
    <source>
        <dbReference type="ARBA" id="ARBA00022737"/>
    </source>
</evidence>
<accession>M3XXM1</accession>
<evidence type="ECO:0000259" key="4">
    <source>
        <dbReference type="PROSITE" id="PS50011"/>
    </source>
</evidence>
<dbReference type="PANTHER" id="PTHR24198:SF175">
    <property type="entry name" value="ANKYRIN REPEAT AND PROTEIN KINASE DOMAIN-CONTAINING PROTEIN 1"/>
    <property type="match status" value="1"/>
</dbReference>
<dbReference type="eggNOG" id="KOG0192">
    <property type="taxonomic scope" value="Eukaryota"/>
</dbReference>
<protein>
    <submittedName>
        <fullName evidence="5">Ankyrin repeat and kinase domain containing 1</fullName>
    </submittedName>
</protein>
<dbReference type="SMART" id="SM00248">
    <property type="entry name" value="ANK"/>
    <property type="match status" value="5"/>
</dbReference>
<dbReference type="PROSITE" id="PS50011">
    <property type="entry name" value="PROTEIN_KINASE_DOM"/>
    <property type="match status" value="1"/>
</dbReference>
<dbReference type="GO" id="GO:0004672">
    <property type="term" value="F:protein kinase activity"/>
    <property type="evidence" value="ECO:0007669"/>
    <property type="project" value="InterPro"/>
</dbReference>
<dbReference type="AlphaFoldDB" id="M3XXM1"/>
<dbReference type="InterPro" id="IPR000719">
    <property type="entry name" value="Prot_kinase_dom"/>
</dbReference>
<keyword evidence="2 3" id="KW-0040">ANK repeat</keyword>
<evidence type="ECO:0000256" key="2">
    <source>
        <dbReference type="ARBA" id="ARBA00023043"/>
    </source>
</evidence>
<dbReference type="InParanoid" id="M3XXM1"/>
<dbReference type="GO" id="GO:0010564">
    <property type="term" value="P:regulation of cell cycle process"/>
    <property type="evidence" value="ECO:0007669"/>
    <property type="project" value="TreeGrafter"/>
</dbReference>
<dbReference type="Ensembl" id="ENSMPUT00000003890.1">
    <property type="protein sequence ID" value="ENSMPUP00000003821.1"/>
    <property type="gene ID" value="ENSMPUG00000003851.1"/>
</dbReference>
<dbReference type="InterPro" id="IPR036770">
    <property type="entry name" value="Ankyrin_rpt-contain_sf"/>
</dbReference>
<feature type="repeat" description="ANK" evidence="3">
    <location>
        <begin position="393"/>
        <end position="425"/>
    </location>
</feature>
<dbReference type="PANTHER" id="PTHR24198">
    <property type="entry name" value="ANKYRIN REPEAT AND PROTEIN KINASE DOMAIN-CONTAINING PROTEIN"/>
    <property type="match status" value="1"/>
</dbReference>
<proteinExistence type="predicted"/>
<name>M3XXM1_MUSPF</name>
<dbReference type="SUPFAM" id="SSF56112">
    <property type="entry name" value="Protein kinase-like (PK-like)"/>
    <property type="match status" value="1"/>
</dbReference>
<reference evidence="5" key="1">
    <citation type="submission" date="2024-06" db="UniProtKB">
        <authorList>
            <consortium name="Ensembl"/>
        </authorList>
    </citation>
    <scope>IDENTIFICATION</scope>
</reference>
<dbReference type="STRING" id="9669.ENSMPUP00000003821"/>
<dbReference type="EMBL" id="AEYP01026711">
    <property type="status" value="NOT_ANNOTATED_CDS"/>
    <property type="molecule type" value="Genomic_DNA"/>
</dbReference>
<dbReference type="PROSITE" id="PS50088">
    <property type="entry name" value="ANK_REPEAT"/>
    <property type="match status" value="3"/>
</dbReference>
<dbReference type="OMA" id="QNYEITH"/>
<dbReference type="GO" id="GO:0005737">
    <property type="term" value="C:cytoplasm"/>
    <property type="evidence" value="ECO:0007669"/>
    <property type="project" value="TreeGrafter"/>
</dbReference>
<dbReference type="GeneTree" id="ENSGT00940000162060"/>
<gene>
    <name evidence="5" type="primary">ANKK1</name>
</gene>
<feature type="repeat" description="ANK" evidence="3">
    <location>
        <begin position="523"/>
        <end position="555"/>
    </location>
</feature>
<sequence>RPHGPLGQRLGSLAIFTRDDFEGAWRRVARGGFGLRSRCSESAVKAPCLQPDAASCHVELLIEEAAEMEKIKFLHIMSIYGCGEPLDMVMEFMASGSLEKMVPTHSLSRQPKFHITPETSLTLRFLHSIKPPLFYRDLKPGNLLPDSNINFIHTPLISDFGLSKWMEQSIQMQYTEGSALWGTISYSPPEMSLEGNKAVGPKYDVCSFGILIWESLTQKKPYSGFPCPLLLPSSAHGDRCHLSPQPVSDEWPGGAQKTINLLSHSRDPAVPGCMSDITVETDILLPLFQGPMADPESKAVQDGALPAVSPSLGRQVSVEVSQELTDRDTGSRFQKCTCLQGSGSASPPGLCFLEGLTPVLAFGTVTPLTSRWCGAQVRLLLAHEVHMDGPSTCGYTLLLIATQDQQPNLCALLLQHGADAKLAEEDSWVPLPFIAQSSGDSSALPPDHGGPCGCPGARGWTLPHLATQNTSENVARLLASRQADPNLREAEGRTPLHVAAYFGHASLVKLPRGQGAELAQQRNLRMPLPLAVERGEVRAIRHLLKSGAAPDALDRSTAATRGKCLAWEVLLRDGTGFELLGRQGWTPLHLAAYKGPLGGCPPTGREAGERGSSQRHEGDTLHLAAHHGEELVAWALLWCDADPSAAKWGAGHLSTWPSRGVVSLSILSLLEHHADTPARSKVGMPAHLKALKGTWPSPKAALAGAWLGIRDRASCAPPQLALRSQKQSTITLLVGKEPSSLALLGDGEPGAQAES</sequence>
<dbReference type="Pfam" id="PF12796">
    <property type="entry name" value="Ank_2"/>
    <property type="match status" value="1"/>
</dbReference>
<dbReference type="HOGENOM" id="CLU_015188_1_0_1"/>
<keyword evidence="1" id="KW-0677">Repeat</keyword>
<feature type="domain" description="Protein kinase" evidence="4">
    <location>
        <begin position="22"/>
        <end position="312"/>
    </location>
</feature>
<dbReference type="Gene3D" id="1.25.40.20">
    <property type="entry name" value="Ankyrin repeat-containing domain"/>
    <property type="match status" value="3"/>
</dbReference>
<dbReference type="GO" id="GO:0005524">
    <property type="term" value="F:ATP binding"/>
    <property type="evidence" value="ECO:0007669"/>
    <property type="project" value="InterPro"/>
</dbReference>
<dbReference type="InterPro" id="IPR011009">
    <property type="entry name" value="Kinase-like_dom_sf"/>
</dbReference>
<evidence type="ECO:0000256" key="3">
    <source>
        <dbReference type="PROSITE-ProRule" id="PRU00023"/>
    </source>
</evidence>
<dbReference type="Gene3D" id="1.10.510.10">
    <property type="entry name" value="Transferase(Phosphotransferase) domain 1"/>
    <property type="match status" value="1"/>
</dbReference>
<dbReference type="InterPro" id="IPR002110">
    <property type="entry name" value="Ankyrin_rpt"/>
</dbReference>
<dbReference type="SUPFAM" id="SSF48403">
    <property type="entry name" value="Ankyrin repeat"/>
    <property type="match status" value="1"/>
</dbReference>
<feature type="repeat" description="ANK" evidence="3">
    <location>
        <begin position="491"/>
        <end position="523"/>
    </location>
</feature>
<evidence type="ECO:0000313" key="5">
    <source>
        <dbReference type="Ensembl" id="ENSMPUP00000003821.1"/>
    </source>
</evidence>
<dbReference type="Pfam" id="PF00069">
    <property type="entry name" value="Pkinase"/>
    <property type="match status" value="1"/>
</dbReference>